<dbReference type="PANTHER" id="PTHR46281:SF8">
    <property type="entry name" value="CYTOCHROME C OXIDASE SUBUNIT 12, MITOCHONDRIAL"/>
    <property type="match status" value="1"/>
</dbReference>
<evidence type="ECO:0000256" key="1">
    <source>
        <dbReference type="ARBA" id="ARBA00004173"/>
    </source>
</evidence>
<organism evidence="6 7">
    <name type="scientific">Orbilia brochopaga</name>
    <dbReference type="NCBI Taxonomy" id="3140254"/>
    <lineage>
        <taxon>Eukaryota</taxon>
        <taxon>Fungi</taxon>
        <taxon>Dikarya</taxon>
        <taxon>Ascomycota</taxon>
        <taxon>Pezizomycotina</taxon>
        <taxon>Orbiliomycetes</taxon>
        <taxon>Orbiliales</taxon>
        <taxon>Orbiliaceae</taxon>
        <taxon>Orbilia</taxon>
    </lineage>
</organism>
<dbReference type="CDD" id="cd00926">
    <property type="entry name" value="Cyt_c_Oxidase_VIb"/>
    <property type="match status" value="1"/>
</dbReference>
<name>A0AAV9VE84_9PEZI</name>
<dbReference type="PROSITE" id="PS51808">
    <property type="entry name" value="CHCH"/>
    <property type="match status" value="1"/>
</dbReference>
<keyword evidence="7" id="KW-1185">Reference proteome</keyword>
<dbReference type="Pfam" id="PF02297">
    <property type="entry name" value="COX6B"/>
    <property type="match status" value="1"/>
</dbReference>
<gene>
    <name evidence="6" type="primary">COX12</name>
    <name evidence="6" type="ORF">TWF696_000533</name>
</gene>
<accession>A0AAV9VE84</accession>
<evidence type="ECO:0000256" key="5">
    <source>
        <dbReference type="SAM" id="MobiDB-lite"/>
    </source>
</evidence>
<sequence>MFSTDDSPAGWPGRQTCSKWPDRQPPTDDISNDIQFDSTRFRQPHRLSTAQLSQPHSHHHPYSSPPTGRQTDITMADEEERVTKPFKFVTGLSTYVHLRHTPSSRTSTHNKQCWQNYVDYHKCILAKGEDFQPCRQFYHAYRSLCPSSWITRWDEQRDAGIFPVILTE</sequence>
<evidence type="ECO:0000313" key="7">
    <source>
        <dbReference type="Proteomes" id="UP001375240"/>
    </source>
</evidence>
<dbReference type="PANTHER" id="PTHR46281">
    <property type="entry name" value="CYTOCHROME C OXIDASE SUBUNIT 6B"/>
    <property type="match status" value="1"/>
</dbReference>
<keyword evidence="3" id="KW-0496">Mitochondrion</keyword>
<dbReference type="SUPFAM" id="SSF47694">
    <property type="entry name" value="Cytochrome c oxidase subunit h"/>
    <property type="match status" value="1"/>
</dbReference>
<evidence type="ECO:0000256" key="2">
    <source>
        <dbReference type="ARBA" id="ARBA00006425"/>
    </source>
</evidence>
<dbReference type="AlphaFoldDB" id="A0AAV9VE84"/>
<dbReference type="InterPro" id="IPR048280">
    <property type="entry name" value="COX6B-like"/>
</dbReference>
<dbReference type="EMBL" id="JAVHNQ010000001">
    <property type="protein sequence ID" value="KAK6359373.1"/>
    <property type="molecule type" value="Genomic_DNA"/>
</dbReference>
<evidence type="ECO:0000256" key="4">
    <source>
        <dbReference type="ARBA" id="ARBA00023157"/>
    </source>
</evidence>
<keyword evidence="4" id="KW-1015">Disulfide bond</keyword>
<dbReference type="InterPro" id="IPR003213">
    <property type="entry name" value="Cyt_c_oxidase_su6B"/>
</dbReference>
<evidence type="ECO:0000313" key="6">
    <source>
        <dbReference type="EMBL" id="KAK6359373.1"/>
    </source>
</evidence>
<proteinExistence type="inferred from homology"/>
<dbReference type="GO" id="GO:0005739">
    <property type="term" value="C:mitochondrion"/>
    <property type="evidence" value="ECO:0007669"/>
    <property type="project" value="UniProtKB-SubCell"/>
</dbReference>
<comment type="similarity">
    <text evidence="2">Belongs to the cytochrome c oxidase subunit 6B family.</text>
</comment>
<comment type="caution">
    <text evidence="6">The sequence shown here is derived from an EMBL/GenBank/DDBJ whole genome shotgun (WGS) entry which is preliminary data.</text>
</comment>
<dbReference type="InterPro" id="IPR036549">
    <property type="entry name" value="CX6/COA6-like_sf"/>
</dbReference>
<protein>
    <submittedName>
        <fullName evidence="6">Cytochrome c oxidase subunit 6B</fullName>
    </submittedName>
</protein>
<comment type="subcellular location">
    <subcellularLocation>
        <location evidence="1">Mitochondrion</location>
    </subcellularLocation>
</comment>
<dbReference type="GO" id="GO:0045277">
    <property type="term" value="C:respiratory chain complex IV"/>
    <property type="evidence" value="ECO:0007669"/>
    <property type="project" value="InterPro"/>
</dbReference>
<feature type="region of interest" description="Disordered" evidence="5">
    <location>
        <begin position="48"/>
        <end position="72"/>
    </location>
</feature>
<dbReference type="Gene3D" id="1.10.10.140">
    <property type="entry name" value="Cytochrome c oxidase, subunit VIb"/>
    <property type="match status" value="1"/>
</dbReference>
<dbReference type="Proteomes" id="UP001375240">
    <property type="component" value="Unassembled WGS sequence"/>
</dbReference>
<evidence type="ECO:0000256" key="3">
    <source>
        <dbReference type="ARBA" id="ARBA00023128"/>
    </source>
</evidence>
<feature type="region of interest" description="Disordered" evidence="5">
    <location>
        <begin position="1"/>
        <end position="34"/>
    </location>
</feature>
<reference evidence="6 7" key="1">
    <citation type="submission" date="2019-10" db="EMBL/GenBank/DDBJ databases">
        <authorList>
            <person name="Palmer J.M."/>
        </authorList>
    </citation>
    <scope>NUCLEOTIDE SEQUENCE [LARGE SCALE GENOMIC DNA]</scope>
    <source>
        <strain evidence="6 7">TWF696</strain>
    </source>
</reference>